<sequence>MAIGSLGVWAFCESSPDDDNDGSSAIALGIIVNVVALLIGLANPTPQVSEADEFLIDPFMVLSAYLARDDKEDCLPNSVYRVSASPTKPSLHPNAHIYVYGLPAGAKAVLYVNGNRYETDYHLTLYGSSFVWTAFEVHFGGKVCVPDQG</sequence>
<dbReference type="GeneID" id="41716973"/>
<dbReference type="Proteomes" id="UP000325030">
    <property type="component" value="Chromosome"/>
</dbReference>
<dbReference type="AlphaFoldDB" id="A0A510E1N9"/>
<proteinExistence type="predicted"/>
<evidence type="ECO:0000313" key="2">
    <source>
        <dbReference type="Proteomes" id="UP000325030"/>
    </source>
</evidence>
<dbReference type="RefSeq" id="WP_149564670.1">
    <property type="nucleotide sequence ID" value="NZ_AP018930.1"/>
</dbReference>
<protein>
    <submittedName>
        <fullName evidence="1">Uncharacterized protein</fullName>
    </submittedName>
</protein>
<evidence type="ECO:0000313" key="1">
    <source>
        <dbReference type="EMBL" id="BBG26008.1"/>
    </source>
</evidence>
<accession>A0A510E1N9</accession>
<name>A0A510E1N9_9CREN</name>
<dbReference type="EMBL" id="AP018930">
    <property type="protein sequence ID" value="BBG26008.1"/>
    <property type="molecule type" value="Genomic_DNA"/>
</dbReference>
<organism evidence="1 2">
    <name type="scientific">Sulfuracidifex tepidarius</name>
    <dbReference type="NCBI Taxonomy" id="1294262"/>
    <lineage>
        <taxon>Archaea</taxon>
        <taxon>Thermoproteota</taxon>
        <taxon>Thermoprotei</taxon>
        <taxon>Sulfolobales</taxon>
        <taxon>Sulfolobaceae</taxon>
        <taxon>Sulfuracidifex</taxon>
    </lineage>
</organism>
<reference evidence="2" key="1">
    <citation type="submission" date="2018-09" db="EMBL/GenBank/DDBJ databases">
        <title>Complete Genome Sequencing of Sulfolobus sp. JCM 16834.</title>
        <authorList>
            <person name="Kato S."/>
            <person name="Itoh T."/>
            <person name="Ohkuma M."/>
        </authorList>
    </citation>
    <scope>NUCLEOTIDE SEQUENCE [LARGE SCALE GENOMIC DNA]</scope>
    <source>
        <strain evidence="2">IC-007</strain>
    </source>
</reference>
<gene>
    <name evidence="1" type="ORF">IC007_0513</name>
</gene>